<dbReference type="InterPro" id="IPR032524">
    <property type="entry name" value="ABC_tran_C"/>
</dbReference>
<dbReference type="Pfam" id="PF00005">
    <property type="entry name" value="ABC_tran"/>
    <property type="match status" value="2"/>
</dbReference>
<dbReference type="SUPFAM" id="SSF52540">
    <property type="entry name" value="P-loop containing nucleoside triphosphate hydrolases"/>
    <property type="match status" value="2"/>
</dbReference>
<keyword evidence="1" id="KW-0677">Repeat</keyword>
<dbReference type="GO" id="GO:0003677">
    <property type="term" value="F:DNA binding"/>
    <property type="evidence" value="ECO:0007669"/>
    <property type="project" value="InterPro"/>
</dbReference>
<dbReference type="PANTHER" id="PTHR42855:SF1">
    <property type="entry name" value="ABC TRANSPORTER DOMAIN-CONTAINING PROTEIN"/>
    <property type="match status" value="1"/>
</dbReference>
<dbReference type="InterPro" id="IPR027417">
    <property type="entry name" value="P-loop_NTPase"/>
</dbReference>
<dbReference type="PROSITE" id="PS00211">
    <property type="entry name" value="ABC_TRANSPORTER_1"/>
    <property type="match status" value="2"/>
</dbReference>
<dbReference type="InterPro" id="IPR003439">
    <property type="entry name" value="ABC_transporter-like_ATP-bd"/>
</dbReference>
<dbReference type="Pfam" id="PF16326">
    <property type="entry name" value="ABC_tran_CTD"/>
    <property type="match status" value="1"/>
</dbReference>
<organism evidence="7 8">
    <name type="scientific">Lederbergia lenta</name>
    <name type="common">Bacillus lentus</name>
    <dbReference type="NCBI Taxonomy" id="1467"/>
    <lineage>
        <taxon>Bacteria</taxon>
        <taxon>Bacillati</taxon>
        <taxon>Bacillota</taxon>
        <taxon>Bacilli</taxon>
        <taxon>Bacillales</taxon>
        <taxon>Bacillaceae</taxon>
        <taxon>Lederbergia</taxon>
    </lineage>
</organism>
<dbReference type="GO" id="GO:0005524">
    <property type="term" value="F:ATP binding"/>
    <property type="evidence" value="ECO:0007669"/>
    <property type="project" value="UniProtKB-KW"/>
</dbReference>
<dbReference type="InterPro" id="IPR037118">
    <property type="entry name" value="Val-tRNA_synth_C_sf"/>
</dbReference>
<proteinExistence type="predicted"/>
<feature type="domain" description="ABC transporter" evidence="6">
    <location>
        <begin position="325"/>
        <end position="544"/>
    </location>
</feature>
<dbReference type="FunFam" id="3.40.50.300:FF:000309">
    <property type="entry name" value="ABC transporter ATP-binding protein"/>
    <property type="match status" value="1"/>
</dbReference>
<name>A0A2X4WGE0_LEDLE</name>
<dbReference type="Proteomes" id="UP000249134">
    <property type="component" value="Chromosome 1"/>
</dbReference>
<feature type="domain" description="ABC transporter" evidence="6">
    <location>
        <begin position="9"/>
        <end position="260"/>
    </location>
</feature>
<dbReference type="InterPro" id="IPR017871">
    <property type="entry name" value="ABC_transporter-like_CS"/>
</dbReference>
<reference evidence="7 8" key="1">
    <citation type="submission" date="2018-06" db="EMBL/GenBank/DDBJ databases">
        <authorList>
            <consortium name="Pathogen Informatics"/>
            <person name="Doyle S."/>
        </authorList>
    </citation>
    <scope>NUCLEOTIDE SEQUENCE [LARGE SCALE GENOMIC DNA]</scope>
    <source>
        <strain evidence="7 8">NCTC4824</strain>
    </source>
</reference>
<dbReference type="InterPro" id="IPR003593">
    <property type="entry name" value="AAA+_ATPase"/>
</dbReference>
<accession>A0A2X4WGE0</accession>
<dbReference type="InterPro" id="IPR032781">
    <property type="entry name" value="ABC_tran_Xtn"/>
</dbReference>
<feature type="region of interest" description="Disordered" evidence="5">
    <location>
        <begin position="536"/>
        <end position="567"/>
    </location>
</feature>
<gene>
    <name evidence="7" type="primary">yjjK_2</name>
    <name evidence="7" type="ORF">NCTC4824_02015</name>
</gene>
<dbReference type="PANTHER" id="PTHR42855">
    <property type="entry name" value="ABC TRANSPORTER ATP-BINDING SUBUNIT"/>
    <property type="match status" value="1"/>
</dbReference>
<evidence type="ECO:0000259" key="6">
    <source>
        <dbReference type="PROSITE" id="PS50893"/>
    </source>
</evidence>
<keyword evidence="3" id="KW-0067">ATP-binding</keyword>
<protein>
    <submittedName>
        <fullName evidence="7">ABC transporter-like protein</fullName>
    </submittedName>
</protein>
<dbReference type="KEGG" id="blen:NCTC4824_02015"/>
<evidence type="ECO:0000256" key="1">
    <source>
        <dbReference type="ARBA" id="ARBA00022737"/>
    </source>
</evidence>
<dbReference type="Gene3D" id="3.40.50.300">
    <property type="entry name" value="P-loop containing nucleotide triphosphate hydrolases"/>
    <property type="match status" value="2"/>
</dbReference>
<keyword evidence="4" id="KW-0175">Coiled coil</keyword>
<evidence type="ECO:0000256" key="2">
    <source>
        <dbReference type="ARBA" id="ARBA00022741"/>
    </source>
</evidence>
<keyword evidence="2" id="KW-0547">Nucleotide-binding</keyword>
<evidence type="ECO:0000256" key="3">
    <source>
        <dbReference type="ARBA" id="ARBA00022840"/>
    </source>
</evidence>
<dbReference type="Pfam" id="PF12848">
    <property type="entry name" value="ABC_tran_Xtn"/>
    <property type="match status" value="1"/>
</dbReference>
<evidence type="ECO:0000313" key="8">
    <source>
        <dbReference type="Proteomes" id="UP000249134"/>
    </source>
</evidence>
<dbReference type="CDD" id="cd03221">
    <property type="entry name" value="ABCF_EF-3"/>
    <property type="match status" value="2"/>
</dbReference>
<dbReference type="GO" id="GO:0016887">
    <property type="term" value="F:ATP hydrolysis activity"/>
    <property type="evidence" value="ECO:0007669"/>
    <property type="project" value="InterPro"/>
</dbReference>
<keyword evidence="8" id="KW-1185">Reference proteome</keyword>
<dbReference type="SMART" id="SM00382">
    <property type="entry name" value="AAA"/>
    <property type="match status" value="2"/>
</dbReference>
<evidence type="ECO:0000256" key="4">
    <source>
        <dbReference type="SAM" id="Coils"/>
    </source>
</evidence>
<dbReference type="STRING" id="1348624.GCA_001591545_01080"/>
<feature type="coiled-coil region" evidence="4">
    <location>
        <begin position="574"/>
        <end position="625"/>
    </location>
</feature>
<sequence length="634" mass="72558">MEWSKLKIFSVDKITKTYGEKQLFDDITFHIQEKERIGIIGVNGTGKSSLLKIIAGVDDADAGQFIHPKDYSIGYLPQIPDLDEALTILDQVYQSDAPIIRLMKAHEEALLQLAAEPESEKLQENLFRLQKQMDAENGWEASTDAKVILSKLGLDDISQKVGTLSGGQKKRVALAQVLIETPDLLLLDEPTNHLDYQSIRWLEGYLGKYPNAVMIVTHDRYFLDNIANRILELDHGKLYSYKGNYQSFIEAKALREEQELQAEDKRRNLYRRELAWIKRGAKARSTKQKARINRFDSLESDLGKVPLKENVDIALQGSRLGKQVFEFIEAEKTFENKLILNKFDWLVKPGDRFGIVGKNGSGKSTLLNLLAGQLTLDHGELHIGQTVKIAYYTQENEVMDENQRMIAYIRETGEVLETSGGETISAVQMLERFLFPTSTHGTPIKKLSGGERRRLFLLKLLMEKPNVLLLDEPTNDLDTATLTVLENYIEEFPGVVISVSHDRYFLDKTANQLLVFQGEGKIQQYFGSYSDYLESEEKEEITTPSSKQKNSQDTPPQNKNDKKKKMTFKEKKEWESIESEIADVEERLEIINLELQQVGSDFEAAQQLMEESQQKNMTLEHLIDRWTYLSEFEE</sequence>
<dbReference type="PROSITE" id="PS50893">
    <property type="entry name" value="ABC_TRANSPORTER_2"/>
    <property type="match status" value="2"/>
</dbReference>
<dbReference type="InterPro" id="IPR051309">
    <property type="entry name" value="ABCF_ATPase"/>
</dbReference>
<dbReference type="EMBL" id="LS483476">
    <property type="protein sequence ID" value="SQI56680.1"/>
    <property type="molecule type" value="Genomic_DNA"/>
</dbReference>
<evidence type="ECO:0000313" key="7">
    <source>
        <dbReference type="EMBL" id="SQI56680.1"/>
    </source>
</evidence>
<dbReference type="Gene3D" id="1.10.287.380">
    <property type="entry name" value="Valyl-tRNA synthetase, C-terminal domain"/>
    <property type="match status" value="1"/>
</dbReference>
<dbReference type="FunFam" id="3.40.50.300:FF:000011">
    <property type="entry name" value="Putative ABC transporter ATP-binding component"/>
    <property type="match status" value="1"/>
</dbReference>
<dbReference type="AlphaFoldDB" id="A0A2X4WGE0"/>
<feature type="compositionally biased region" description="Polar residues" evidence="5">
    <location>
        <begin position="542"/>
        <end position="558"/>
    </location>
</feature>
<evidence type="ECO:0000256" key="5">
    <source>
        <dbReference type="SAM" id="MobiDB-lite"/>
    </source>
</evidence>